<keyword evidence="4 6" id="KW-1133">Transmembrane helix</keyword>
<evidence type="ECO:0000256" key="4">
    <source>
        <dbReference type="ARBA" id="ARBA00022989"/>
    </source>
</evidence>
<keyword evidence="3 6" id="KW-0812">Transmembrane</keyword>
<feature type="transmembrane region" description="Helical" evidence="6">
    <location>
        <begin position="132"/>
        <end position="159"/>
    </location>
</feature>
<feature type="transmembrane region" description="Helical" evidence="6">
    <location>
        <begin position="12"/>
        <end position="35"/>
    </location>
</feature>
<dbReference type="PANTHER" id="PTHR31272">
    <property type="entry name" value="CYTOCHROME C-TYPE BIOGENESIS PROTEIN HI_1454-RELATED"/>
    <property type="match status" value="1"/>
</dbReference>
<comment type="caution">
    <text evidence="8">The sequence shown here is derived from an EMBL/GenBank/DDBJ whole genome shotgun (WGS) entry which is preliminary data.</text>
</comment>
<protein>
    <recommendedName>
        <fullName evidence="7">Cytochrome C biogenesis protein transmembrane domain-containing protein</fullName>
    </recommendedName>
</protein>
<proteinExistence type="inferred from homology"/>
<sequence length="228" mass="24546">MDSQINLVSSFVAGVASFINPCVIALFPLYISAVFGRQKSITRAAAFGAGFLLWFVLLGSSAAVLSCAFTKNAYSDLRDILIIVMGIMFVFQPLLGPLFELFESRLQRYLSPVQKAFQRLAPKADVGSSASLFAAFILGIIASLAWTPCVGPILGAILTLSVEKGAGVTPIIMLTVYGLGLLIPFLALAFVWDKVKTQVARMRYFFLVAYPVIGIALICYGLWSLAGS</sequence>
<evidence type="ECO:0000259" key="7">
    <source>
        <dbReference type="Pfam" id="PF02683"/>
    </source>
</evidence>
<evidence type="ECO:0000256" key="1">
    <source>
        <dbReference type="ARBA" id="ARBA00004141"/>
    </source>
</evidence>
<accession>A0A1J5IRL7</accession>
<dbReference type="PANTHER" id="PTHR31272:SF9">
    <property type="entry name" value="BLL1027 PROTEIN"/>
    <property type="match status" value="1"/>
</dbReference>
<dbReference type="STRING" id="1817892.AUK40_00405"/>
<evidence type="ECO:0000313" key="8">
    <source>
        <dbReference type="EMBL" id="OIP99793.1"/>
    </source>
</evidence>
<comment type="similarity">
    <text evidence="2">Belongs to the DsbD family.</text>
</comment>
<dbReference type="AlphaFoldDB" id="A0A1J5IRL7"/>
<evidence type="ECO:0000313" key="9">
    <source>
        <dbReference type="Proteomes" id="UP000183245"/>
    </source>
</evidence>
<dbReference type="InterPro" id="IPR051790">
    <property type="entry name" value="Cytochrome_c-biogenesis_DsbD"/>
</dbReference>
<dbReference type="GO" id="GO:0017004">
    <property type="term" value="P:cytochrome complex assembly"/>
    <property type="evidence" value="ECO:0007669"/>
    <property type="project" value="InterPro"/>
</dbReference>
<dbReference type="InterPro" id="IPR003834">
    <property type="entry name" value="Cyt_c_assmbl_TM_dom"/>
</dbReference>
<dbReference type="Pfam" id="PF02683">
    <property type="entry name" value="DsbD_TM"/>
    <property type="match status" value="1"/>
</dbReference>
<evidence type="ECO:0000256" key="3">
    <source>
        <dbReference type="ARBA" id="ARBA00022692"/>
    </source>
</evidence>
<evidence type="ECO:0000256" key="5">
    <source>
        <dbReference type="ARBA" id="ARBA00023136"/>
    </source>
</evidence>
<organism evidence="8 9">
    <name type="scientific">Candidatus Wirthbacteria bacterium CG2_30_54_11</name>
    <dbReference type="NCBI Taxonomy" id="1817892"/>
    <lineage>
        <taxon>Bacteria</taxon>
        <taxon>Candidatus Wirthbacteria</taxon>
    </lineage>
</organism>
<gene>
    <name evidence="8" type="ORF">AUK40_00405</name>
</gene>
<feature type="transmembrane region" description="Helical" evidence="6">
    <location>
        <begin position="47"/>
        <end position="74"/>
    </location>
</feature>
<feature type="domain" description="Cytochrome C biogenesis protein transmembrane" evidence="7">
    <location>
        <begin position="6"/>
        <end position="195"/>
    </location>
</feature>
<feature type="transmembrane region" description="Helical" evidence="6">
    <location>
        <begin position="204"/>
        <end position="223"/>
    </location>
</feature>
<feature type="transmembrane region" description="Helical" evidence="6">
    <location>
        <begin position="171"/>
        <end position="192"/>
    </location>
</feature>
<name>A0A1J5IRL7_9BACT</name>
<keyword evidence="5 6" id="KW-0472">Membrane</keyword>
<dbReference type="Proteomes" id="UP000183245">
    <property type="component" value="Unassembled WGS sequence"/>
</dbReference>
<evidence type="ECO:0000256" key="6">
    <source>
        <dbReference type="SAM" id="Phobius"/>
    </source>
</evidence>
<feature type="transmembrane region" description="Helical" evidence="6">
    <location>
        <begin position="80"/>
        <end position="102"/>
    </location>
</feature>
<evidence type="ECO:0000256" key="2">
    <source>
        <dbReference type="ARBA" id="ARBA00006143"/>
    </source>
</evidence>
<comment type="subcellular location">
    <subcellularLocation>
        <location evidence="1">Membrane</location>
        <topology evidence="1">Multi-pass membrane protein</topology>
    </subcellularLocation>
</comment>
<dbReference type="GO" id="GO:0016020">
    <property type="term" value="C:membrane"/>
    <property type="evidence" value="ECO:0007669"/>
    <property type="project" value="UniProtKB-SubCell"/>
</dbReference>
<dbReference type="EMBL" id="MNZT01000008">
    <property type="protein sequence ID" value="OIP99793.1"/>
    <property type="molecule type" value="Genomic_DNA"/>
</dbReference>
<reference evidence="8 9" key="1">
    <citation type="journal article" date="2016" name="Environ. Microbiol.">
        <title>Genomic resolution of a cold subsurface aquifer community provides metabolic insights for novel microbes adapted to high CO concentrations.</title>
        <authorList>
            <person name="Probst A.J."/>
            <person name="Castelle C.J."/>
            <person name="Singh A."/>
            <person name="Brown C.T."/>
            <person name="Anantharaman K."/>
            <person name="Sharon I."/>
            <person name="Hug L.A."/>
            <person name="Burstein D."/>
            <person name="Emerson J.B."/>
            <person name="Thomas B.C."/>
            <person name="Banfield J.F."/>
        </authorList>
    </citation>
    <scope>NUCLEOTIDE SEQUENCE [LARGE SCALE GENOMIC DNA]</scope>
    <source>
        <strain evidence="8">CG2_30_54_11</strain>
    </source>
</reference>